<dbReference type="STRING" id="1223523.H340_18029"/>
<feature type="compositionally biased region" description="Polar residues" evidence="1">
    <location>
        <begin position="1"/>
        <end position="19"/>
    </location>
</feature>
<protein>
    <submittedName>
        <fullName evidence="2">Uncharacterized protein</fullName>
    </submittedName>
</protein>
<proteinExistence type="predicted"/>
<sequence length="68" mass="7382">MGTTSDIRTTEWRTSSYTNGDGGNCVEVADQVPGAIRVRDSKAPERALIRFPRVSWAAFVNAVGETIP</sequence>
<gene>
    <name evidence="2" type="ORF">H340_18029</name>
</gene>
<feature type="region of interest" description="Disordered" evidence="1">
    <location>
        <begin position="1"/>
        <end position="23"/>
    </location>
</feature>
<comment type="caution">
    <text evidence="2">The sequence shown here is derived from an EMBL/GenBank/DDBJ whole genome shotgun (WGS) entry which is preliminary data.</text>
</comment>
<name>M3BHP7_STRM1</name>
<dbReference type="RefSeq" id="WP_004947337.1">
    <property type="nucleotide sequence ID" value="NZ_AORZ01000057.1"/>
</dbReference>
<dbReference type="AlphaFoldDB" id="M3BHP7"/>
<evidence type="ECO:0000313" key="2">
    <source>
        <dbReference type="EMBL" id="EME99109.1"/>
    </source>
</evidence>
<reference evidence="2 3" key="1">
    <citation type="journal article" date="2013" name="Genome Announc.">
        <title>Whole-Genome Shotgun Assembly and Analysis of the Genome of Streptomyces mobaraensis DSM 40847, a Strain for Industrial Production of Microbial Transglutaminase.</title>
        <authorList>
            <person name="Yang H."/>
            <person name="He T."/>
            <person name="Wu W."/>
            <person name="Zhu W."/>
            <person name="Lu B."/>
            <person name="Sun W."/>
        </authorList>
    </citation>
    <scope>NUCLEOTIDE SEQUENCE [LARGE SCALE GENOMIC DNA]</scope>
    <source>
        <strain evidence="2 3">DSM 40847</strain>
    </source>
</reference>
<organism evidence="2 3">
    <name type="scientific">Streptomyces mobaraensis (strain ATCC 29032 / DSM 40847 / JCM 4168 / NBRC 13819 / NCIMB 11159 / IPCR 16-22)</name>
    <dbReference type="NCBI Taxonomy" id="1223523"/>
    <lineage>
        <taxon>Bacteria</taxon>
        <taxon>Bacillati</taxon>
        <taxon>Actinomycetota</taxon>
        <taxon>Actinomycetes</taxon>
        <taxon>Kitasatosporales</taxon>
        <taxon>Streptomycetaceae</taxon>
        <taxon>Streptomyces</taxon>
    </lineage>
</organism>
<evidence type="ECO:0000256" key="1">
    <source>
        <dbReference type="SAM" id="MobiDB-lite"/>
    </source>
</evidence>
<evidence type="ECO:0000313" key="3">
    <source>
        <dbReference type="Proteomes" id="UP000011740"/>
    </source>
</evidence>
<dbReference type="Proteomes" id="UP000011740">
    <property type="component" value="Unassembled WGS sequence"/>
</dbReference>
<accession>M3BHP7</accession>
<dbReference type="Pfam" id="PF04149">
    <property type="entry name" value="DUF397"/>
    <property type="match status" value="1"/>
</dbReference>
<dbReference type="EMBL" id="AORZ01000057">
    <property type="protein sequence ID" value="EME99109.1"/>
    <property type="molecule type" value="Genomic_DNA"/>
</dbReference>
<dbReference type="InterPro" id="IPR007278">
    <property type="entry name" value="DUF397"/>
</dbReference>